<feature type="transmembrane region" description="Helical" evidence="7">
    <location>
        <begin position="15"/>
        <end position="33"/>
    </location>
</feature>
<gene>
    <name evidence="8" type="ORF">QBC37DRAFT_122581</name>
</gene>
<dbReference type="PANTHER" id="PTHR46300">
    <property type="entry name" value="P450, PUTATIVE (EUROFUNG)-RELATED-RELATED"/>
    <property type="match status" value="1"/>
</dbReference>
<keyword evidence="5 6" id="KW-0349">Heme</keyword>
<dbReference type="InterPro" id="IPR002401">
    <property type="entry name" value="Cyt_P450_E_grp-I"/>
</dbReference>
<dbReference type="GO" id="GO:0005506">
    <property type="term" value="F:iron ion binding"/>
    <property type="evidence" value="ECO:0007669"/>
    <property type="project" value="InterPro"/>
</dbReference>
<dbReference type="Gene3D" id="1.10.630.10">
    <property type="entry name" value="Cytochrome P450"/>
    <property type="match status" value="1"/>
</dbReference>
<comment type="caution">
    <text evidence="8">The sequence shown here is derived from an EMBL/GenBank/DDBJ whole genome shotgun (WGS) entry which is preliminary data.</text>
</comment>
<keyword evidence="7" id="KW-0812">Transmembrane</keyword>
<dbReference type="PANTHER" id="PTHR46300:SF5">
    <property type="entry name" value="CYTOCHROME P450"/>
    <property type="match status" value="1"/>
</dbReference>
<proteinExistence type="inferred from homology"/>
<keyword evidence="7" id="KW-0472">Membrane</keyword>
<keyword evidence="3 6" id="KW-0560">Oxidoreductase</keyword>
<keyword evidence="2 5" id="KW-0479">Metal-binding</keyword>
<dbReference type="SUPFAM" id="SSF48264">
    <property type="entry name" value="Cytochrome P450"/>
    <property type="match status" value="1"/>
</dbReference>
<evidence type="ECO:0000256" key="2">
    <source>
        <dbReference type="ARBA" id="ARBA00022723"/>
    </source>
</evidence>
<dbReference type="GO" id="GO:0004497">
    <property type="term" value="F:monooxygenase activity"/>
    <property type="evidence" value="ECO:0007669"/>
    <property type="project" value="UniProtKB-KW"/>
</dbReference>
<evidence type="ECO:0000256" key="1">
    <source>
        <dbReference type="ARBA" id="ARBA00010617"/>
    </source>
</evidence>
<organism evidence="8 9">
    <name type="scientific">Rhypophila decipiens</name>
    <dbReference type="NCBI Taxonomy" id="261697"/>
    <lineage>
        <taxon>Eukaryota</taxon>
        <taxon>Fungi</taxon>
        <taxon>Dikarya</taxon>
        <taxon>Ascomycota</taxon>
        <taxon>Pezizomycotina</taxon>
        <taxon>Sordariomycetes</taxon>
        <taxon>Sordariomycetidae</taxon>
        <taxon>Sordariales</taxon>
        <taxon>Naviculisporaceae</taxon>
        <taxon>Rhypophila</taxon>
    </lineage>
</organism>
<dbReference type="InterPro" id="IPR036396">
    <property type="entry name" value="Cyt_P450_sf"/>
</dbReference>
<dbReference type="Pfam" id="PF00067">
    <property type="entry name" value="p450"/>
    <property type="match status" value="1"/>
</dbReference>
<dbReference type="AlphaFoldDB" id="A0AAN6XTB0"/>
<evidence type="ECO:0000256" key="7">
    <source>
        <dbReference type="SAM" id="Phobius"/>
    </source>
</evidence>
<comment type="similarity">
    <text evidence="1 6">Belongs to the cytochrome P450 family.</text>
</comment>
<evidence type="ECO:0000313" key="9">
    <source>
        <dbReference type="Proteomes" id="UP001301769"/>
    </source>
</evidence>
<comment type="cofactor">
    <cofactor evidence="5">
        <name>heme</name>
        <dbReference type="ChEBI" id="CHEBI:30413"/>
    </cofactor>
</comment>
<dbReference type="InterPro" id="IPR001128">
    <property type="entry name" value="Cyt_P450"/>
</dbReference>
<evidence type="ECO:0000256" key="6">
    <source>
        <dbReference type="RuleBase" id="RU000461"/>
    </source>
</evidence>
<name>A0AAN6XTB0_9PEZI</name>
<dbReference type="EMBL" id="MU858390">
    <property type="protein sequence ID" value="KAK4206538.1"/>
    <property type="molecule type" value="Genomic_DNA"/>
</dbReference>
<feature type="binding site" description="axial binding residue" evidence="5">
    <location>
        <position position="478"/>
    </location>
    <ligand>
        <name>heme</name>
        <dbReference type="ChEBI" id="CHEBI:30413"/>
    </ligand>
    <ligandPart>
        <name>Fe</name>
        <dbReference type="ChEBI" id="CHEBI:18248"/>
    </ligandPart>
</feature>
<sequence>MQIIYSQVLAVSARTYVYLAGICGIALACYAASRGVLRRRKPALPPGPPSRFLLGHYGVVPEDAAFKTYAQWSKQYGMFDWLPRIEVSLLLTKDVAPCSGSDVLFFETFGTKWIVLNSLESATELLDKRGSNYADRPRFVMFEEMGWSPTLTWLRWGSKFQLHRKILQNPFTKTKAAQFAEKQRKEALIFCKGAIDDPGKWVNSVRRFAVAIMLNIAYGLDVDGPASPWIKMAEDSAAAIGKAGAPGSTIMDHLPATRHLPDWLPFMERLRYAHAWRFAIENITRLPFEASIRKMTKSLDRKFFTHNRLSVYQENVEKGLPNEFDMEDIKGAAATIVIAGNDTITATLMLFVLYLMQNPEAQRKGQEEVDRVVGKDRLPDWQDIANLEYTNLILQETYRMNPLSPLGIPHASIADDVYKGMFIPKGTTVYQNVWAMHHDESVYSEPFRFWPERYLPEEQGGRGEPFPVGNFGFGRRICLGRNLAENSLLIVLSTMLATMNIDWPVGGNGKPTPFEPEWSFRGQATVFPFKASVTSRSKGSDERLAEAVSAFSGKKDS</sequence>
<dbReference type="GO" id="GO:0020037">
    <property type="term" value="F:heme binding"/>
    <property type="evidence" value="ECO:0007669"/>
    <property type="project" value="InterPro"/>
</dbReference>
<evidence type="ECO:0000256" key="5">
    <source>
        <dbReference type="PIRSR" id="PIRSR602401-1"/>
    </source>
</evidence>
<accession>A0AAN6XTB0</accession>
<dbReference type="Proteomes" id="UP001301769">
    <property type="component" value="Unassembled WGS sequence"/>
</dbReference>
<dbReference type="PRINTS" id="PR00463">
    <property type="entry name" value="EP450I"/>
</dbReference>
<keyword evidence="9" id="KW-1185">Reference proteome</keyword>
<dbReference type="InterPro" id="IPR017972">
    <property type="entry name" value="Cyt_P450_CS"/>
</dbReference>
<evidence type="ECO:0000313" key="8">
    <source>
        <dbReference type="EMBL" id="KAK4206538.1"/>
    </source>
</evidence>
<protein>
    <submittedName>
        <fullName evidence="8">O-methylsterigmatocystin oxidoreductase</fullName>
    </submittedName>
</protein>
<keyword evidence="4 5" id="KW-0408">Iron</keyword>
<reference evidence="8" key="2">
    <citation type="submission" date="2023-05" db="EMBL/GenBank/DDBJ databases">
        <authorList>
            <consortium name="Lawrence Berkeley National Laboratory"/>
            <person name="Steindorff A."/>
            <person name="Hensen N."/>
            <person name="Bonometti L."/>
            <person name="Westerberg I."/>
            <person name="Brannstrom I.O."/>
            <person name="Guillou S."/>
            <person name="Cros-Aarteil S."/>
            <person name="Calhoun S."/>
            <person name="Haridas S."/>
            <person name="Kuo A."/>
            <person name="Mondo S."/>
            <person name="Pangilinan J."/>
            <person name="Riley R."/>
            <person name="Labutti K."/>
            <person name="Andreopoulos B."/>
            <person name="Lipzen A."/>
            <person name="Chen C."/>
            <person name="Yanf M."/>
            <person name="Daum C."/>
            <person name="Ng V."/>
            <person name="Clum A."/>
            <person name="Ohm R."/>
            <person name="Martin F."/>
            <person name="Silar P."/>
            <person name="Natvig D."/>
            <person name="Lalanne C."/>
            <person name="Gautier V."/>
            <person name="Ament-Velasquez S.L."/>
            <person name="Kruys A."/>
            <person name="Hutchinson M.I."/>
            <person name="Powell A.J."/>
            <person name="Barry K."/>
            <person name="Miller A.N."/>
            <person name="Grigoriev I.V."/>
            <person name="Debuchy R."/>
            <person name="Gladieux P."/>
            <person name="Thoren M.H."/>
            <person name="Johannesson H."/>
        </authorList>
    </citation>
    <scope>NUCLEOTIDE SEQUENCE</scope>
    <source>
        <strain evidence="8">PSN293</strain>
    </source>
</reference>
<dbReference type="CDD" id="cd11065">
    <property type="entry name" value="CYP64-like"/>
    <property type="match status" value="1"/>
</dbReference>
<keyword evidence="7" id="KW-1133">Transmembrane helix</keyword>
<evidence type="ECO:0000256" key="3">
    <source>
        <dbReference type="ARBA" id="ARBA00023002"/>
    </source>
</evidence>
<dbReference type="InterPro" id="IPR050364">
    <property type="entry name" value="Cytochrome_P450_fung"/>
</dbReference>
<dbReference type="PROSITE" id="PS00086">
    <property type="entry name" value="CYTOCHROME_P450"/>
    <property type="match status" value="1"/>
</dbReference>
<keyword evidence="6" id="KW-0503">Monooxygenase</keyword>
<dbReference type="PRINTS" id="PR00385">
    <property type="entry name" value="P450"/>
</dbReference>
<reference evidence="8" key="1">
    <citation type="journal article" date="2023" name="Mol. Phylogenet. Evol.">
        <title>Genome-scale phylogeny and comparative genomics of the fungal order Sordariales.</title>
        <authorList>
            <person name="Hensen N."/>
            <person name="Bonometti L."/>
            <person name="Westerberg I."/>
            <person name="Brannstrom I.O."/>
            <person name="Guillou S."/>
            <person name="Cros-Aarteil S."/>
            <person name="Calhoun S."/>
            <person name="Haridas S."/>
            <person name="Kuo A."/>
            <person name="Mondo S."/>
            <person name="Pangilinan J."/>
            <person name="Riley R."/>
            <person name="LaButti K."/>
            <person name="Andreopoulos B."/>
            <person name="Lipzen A."/>
            <person name="Chen C."/>
            <person name="Yan M."/>
            <person name="Daum C."/>
            <person name="Ng V."/>
            <person name="Clum A."/>
            <person name="Steindorff A."/>
            <person name="Ohm R.A."/>
            <person name="Martin F."/>
            <person name="Silar P."/>
            <person name="Natvig D.O."/>
            <person name="Lalanne C."/>
            <person name="Gautier V."/>
            <person name="Ament-Velasquez S.L."/>
            <person name="Kruys A."/>
            <person name="Hutchinson M.I."/>
            <person name="Powell A.J."/>
            <person name="Barry K."/>
            <person name="Miller A.N."/>
            <person name="Grigoriev I.V."/>
            <person name="Debuchy R."/>
            <person name="Gladieux P."/>
            <person name="Hiltunen Thoren M."/>
            <person name="Johannesson H."/>
        </authorList>
    </citation>
    <scope>NUCLEOTIDE SEQUENCE</scope>
    <source>
        <strain evidence="8">PSN293</strain>
    </source>
</reference>
<dbReference type="GO" id="GO:0016705">
    <property type="term" value="F:oxidoreductase activity, acting on paired donors, with incorporation or reduction of molecular oxygen"/>
    <property type="evidence" value="ECO:0007669"/>
    <property type="project" value="InterPro"/>
</dbReference>
<evidence type="ECO:0000256" key="4">
    <source>
        <dbReference type="ARBA" id="ARBA00023004"/>
    </source>
</evidence>